<dbReference type="Pfam" id="PF07883">
    <property type="entry name" value="Cupin_2"/>
    <property type="match status" value="1"/>
</dbReference>
<dbReference type="PANTHER" id="PTHR38599">
    <property type="entry name" value="CUPIN DOMAIN PROTEIN (AFU_ORTHOLOGUE AFUA_3G13620)"/>
    <property type="match status" value="1"/>
</dbReference>
<dbReference type="InterPro" id="IPR013096">
    <property type="entry name" value="Cupin_2"/>
</dbReference>
<dbReference type="EMBL" id="CP141769">
    <property type="protein sequence ID" value="WRS40463.1"/>
    <property type="molecule type" value="Genomic_DNA"/>
</dbReference>
<keyword evidence="1" id="KW-0732">Signal</keyword>
<feature type="signal peptide" evidence="1">
    <location>
        <begin position="1"/>
        <end position="23"/>
    </location>
</feature>
<dbReference type="PANTHER" id="PTHR38599:SF1">
    <property type="entry name" value="CUPIN DOMAIN PROTEIN (AFU_ORTHOLOGUE AFUA_3G13620)"/>
    <property type="match status" value="1"/>
</dbReference>
<dbReference type="SUPFAM" id="SSF51182">
    <property type="entry name" value="RmlC-like cupins"/>
    <property type="match status" value="1"/>
</dbReference>
<evidence type="ECO:0000256" key="1">
    <source>
        <dbReference type="SAM" id="SignalP"/>
    </source>
</evidence>
<organism evidence="3 4">
    <name type="scientific">Thiobacillus sedimenti</name>
    <dbReference type="NCBI Taxonomy" id="3110231"/>
    <lineage>
        <taxon>Bacteria</taxon>
        <taxon>Pseudomonadati</taxon>
        <taxon>Pseudomonadota</taxon>
        <taxon>Betaproteobacteria</taxon>
        <taxon>Nitrosomonadales</taxon>
        <taxon>Thiobacillaceae</taxon>
        <taxon>Thiobacillus</taxon>
    </lineage>
</organism>
<gene>
    <name evidence="3" type="ORF">VA613_06195</name>
</gene>
<dbReference type="RefSeq" id="WP_324780991.1">
    <property type="nucleotide sequence ID" value="NZ_CP141769.1"/>
</dbReference>
<feature type="chain" id="PRO_5047431758" evidence="1">
    <location>
        <begin position="24"/>
        <end position="140"/>
    </location>
</feature>
<dbReference type="Proteomes" id="UP001334732">
    <property type="component" value="Chromosome"/>
</dbReference>
<name>A0ABZ1CN91_9PROT</name>
<accession>A0ABZ1CN91</accession>
<reference evidence="3 4" key="1">
    <citation type="submission" date="2023-12" db="EMBL/GenBank/DDBJ databases">
        <title>Thiobacillus sedimentum sp. nov., a chemolithoautotrophic sulfur-oxidizing bacterium isolated from freshwater sediment.</title>
        <authorList>
            <person name="Luo J."/>
            <person name="Dai C."/>
        </authorList>
    </citation>
    <scope>NUCLEOTIDE SEQUENCE [LARGE SCALE GENOMIC DNA]</scope>
    <source>
        <strain evidence="3 4">SCUT-2</strain>
    </source>
</reference>
<keyword evidence="4" id="KW-1185">Reference proteome</keyword>
<dbReference type="InterPro" id="IPR014710">
    <property type="entry name" value="RmlC-like_jellyroll"/>
</dbReference>
<protein>
    <submittedName>
        <fullName evidence="3">Cupin domain-containing protein</fullName>
    </submittedName>
</protein>
<dbReference type="Gene3D" id="2.60.120.10">
    <property type="entry name" value="Jelly Rolls"/>
    <property type="match status" value="1"/>
</dbReference>
<evidence type="ECO:0000259" key="2">
    <source>
        <dbReference type="Pfam" id="PF07883"/>
    </source>
</evidence>
<evidence type="ECO:0000313" key="4">
    <source>
        <dbReference type="Proteomes" id="UP001334732"/>
    </source>
</evidence>
<evidence type="ECO:0000313" key="3">
    <source>
        <dbReference type="EMBL" id="WRS40463.1"/>
    </source>
</evidence>
<feature type="domain" description="Cupin type-2" evidence="2">
    <location>
        <begin position="58"/>
        <end position="125"/>
    </location>
</feature>
<proteinExistence type="predicted"/>
<dbReference type="InterPro" id="IPR011051">
    <property type="entry name" value="RmlC_Cupin_sf"/>
</dbReference>
<sequence length="140" mass="15102">MNRLTKPIGALFGAALAVSVAQAQDTKDIPQKSGVTPTDLIVRGVDGTANLEFTVLDVKYEPGGVNRRHFHPAAVTFYVVSGTPVFQEEGKKPITLNPGDSLLVPAGTTHSHWNPSETEGVRWLEFIVAEKGKGRSIRKP</sequence>